<evidence type="ECO:0000256" key="2">
    <source>
        <dbReference type="ARBA" id="ARBA00010744"/>
    </source>
</evidence>
<dbReference type="OMA" id="SIQWLEL"/>
<dbReference type="Gene3D" id="2.60.120.340">
    <property type="entry name" value="Nucleoplasmin core domain"/>
    <property type="match status" value="1"/>
</dbReference>
<dbReference type="Ensembl" id="ENSCINT00000032485.1">
    <property type="protein sequence ID" value="ENSCINP00000033019.1"/>
    <property type="gene ID" value="ENSCING00000021531.1"/>
</dbReference>
<dbReference type="GO" id="GO:0006338">
    <property type="term" value="P:chromatin remodeling"/>
    <property type="evidence" value="ECO:0000318"/>
    <property type="project" value="GO_Central"/>
</dbReference>
<dbReference type="AlphaFoldDB" id="H2XTN5"/>
<dbReference type="Pfam" id="PF03066">
    <property type="entry name" value="Nucleoplasmin"/>
    <property type="match status" value="1"/>
</dbReference>
<evidence type="ECO:0000256" key="1">
    <source>
        <dbReference type="ARBA" id="ARBA00004123"/>
    </source>
</evidence>
<evidence type="ECO:0000259" key="5">
    <source>
        <dbReference type="Pfam" id="PF03066"/>
    </source>
</evidence>
<evidence type="ECO:0000313" key="7">
    <source>
        <dbReference type="Proteomes" id="UP000008144"/>
    </source>
</evidence>
<gene>
    <name evidence="6" type="primary">LOC100182802</name>
</gene>
<evidence type="ECO:0000313" key="6">
    <source>
        <dbReference type="Ensembl" id="ENSCINP00000033019.1"/>
    </source>
</evidence>
<dbReference type="InParanoid" id="H2XTN5"/>
<dbReference type="GO" id="GO:0042393">
    <property type="term" value="F:histone binding"/>
    <property type="evidence" value="ECO:0000318"/>
    <property type="project" value="GO_Central"/>
</dbReference>
<dbReference type="GO" id="GO:0005654">
    <property type="term" value="C:nucleoplasm"/>
    <property type="evidence" value="ECO:0000318"/>
    <property type="project" value="GO_Central"/>
</dbReference>
<dbReference type="GO" id="GO:0005730">
    <property type="term" value="C:nucleolus"/>
    <property type="evidence" value="ECO:0000318"/>
    <property type="project" value="GO_Central"/>
</dbReference>
<dbReference type="STRING" id="7719.ENSCINP00000033019"/>
<dbReference type="InterPro" id="IPR024057">
    <property type="entry name" value="Nucleoplasmin_core_dom"/>
</dbReference>
<dbReference type="KEGG" id="cin:100182802"/>
<protein>
    <submittedName>
        <fullName evidence="6">Nucleoplasmin-like protein ANO39</fullName>
    </submittedName>
</protein>
<feature type="compositionally biased region" description="Acidic residues" evidence="4">
    <location>
        <begin position="114"/>
        <end position="144"/>
    </location>
</feature>
<dbReference type="Proteomes" id="UP000008144">
    <property type="component" value="Chromosome 5"/>
</dbReference>
<accession>A0A1W2W7J2</accession>
<dbReference type="FunFam" id="2.60.120.340:FF:000007">
    <property type="entry name" value="Nucleophosmin 1a"/>
    <property type="match status" value="1"/>
</dbReference>
<dbReference type="GO" id="GO:0003682">
    <property type="term" value="F:chromatin binding"/>
    <property type="evidence" value="ECO:0000318"/>
    <property type="project" value="GO_Central"/>
</dbReference>
<feature type="compositionally biased region" description="Basic and acidic residues" evidence="4">
    <location>
        <begin position="158"/>
        <end position="178"/>
    </location>
</feature>
<proteinExistence type="inferred from homology"/>
<accession>H2XTN5</accession>
<dbReference type="GeneTree" id="ENSGT00730000113508"/>
<feature type="compositionally biased region" description="Acidic residues" evidence="4">
    <location>
        <begin position="179"/>
        <end position="213"/>
    </location>
</feature>
<name>H2XTN5_CIOIN</name>
<keyword evidence="3" id="KW-0539">Nucleus</keyword>
<feature type="domain" description="Nucleoplasmin core" evidence="5">
    <location>
        <begin position="11"/>
        <end position="112"/>
    </location>
</feature>
<dbReference type="FunFam" id="1.10.10.2100:FF:000002">
    <property type="entry name" value="cell growth-regulating nucleolar protein-like"/>
    <property type="match status" value="1"/>
</dbReference>
<organism evidence="6 7">
    <name type="scientific">Ciona intestinalis</name>
    <name type="common">Transparent sea squirt</name>
    <name type="synonym">Ascidia intestinalis</name>
    <dbReference type="NCBI Taxonomy" id="7719"/>
    <lineage>
        <taxon>Eukaryota</taxon>
        <taxon>Metazoa</taxon>
        <taxon>Chordata</taxon>
        <taxon>Tunicata</taxon>
        <taxon>Ascidiacea</taxon>
        <taxon>Phlebobranchia</taxon>
        <taxon>Cionidae</taxon>
        <taxon>Ciona</taxon>
    </lineage>
</organism>
<dbReference type="GeneID" id="100182802"/>
<dbReference type="GO" id="GO:0005737">
    <property type="term" value="C:cytoplasm"/>
    <property type="evidence" value="ECO:0000318"/>
    <property type="project" value="GO_Central"/>
</dbReference>
<keyword evidence="7" id="KW-1185">Reference proteome</keyword>
<evidence type="ECO:0000256" key="4">
    <source>
        <dbReference type="SAM" id="MobiDB-lite"/>
    </source>
</evidence>
<dbReference type="InterPro" id="IPR036824">
    <property type="entry name" value="Nucleoplasmin_core_dom_sf"/>
</dbReference>
<reference evidence="6" key="3">
    <citation type="submission" date="2025-08" db="UniProtKB">
        <authorList>
            <consortium name="Ensembl"/>
        </authorList>
    </citation>
    <scope>IDENTIFICATION</scope>
</reference>
<feature type="compositionally biased region" description="Basic and acidic residues" evidence="4">
    <location>
        <begin position="226"/>
        <end position="237"/>
    </location>
</feature>
<reference evidence="6" key="4">
    <citation type="submission" date="2025-09" db="UniProtKB">
        <authorList>
            <consortium name="Ensembl"/>
        </authorList>
    </citation>
    <scope>IDENTIFICATION</scope>
</reference>
<dbReference type="SUPFAM" id="SSF69203">
    <property type="entry name" value="Nucleoplasmin-like core domain"/>
    <property type="match status" value="1"/>
</dbReference>
<sequence>MDLPDTSKEYFWCAKLDKKTKVNQWEGRDDGMMEQLVLKRACIAPGAKEGERNLVEVTSFNHKQEKVEACICSLRSGSQEDVALADLTIFPPAIFKLIQGNGPIHIVGNHMMMDDNDEDSEQDQDYFSEEEGSELSAEDSDVEEEQKPKGKVAAVTNGKDKKKEATKAEAKKDVKKVEVEEDDDEEMEDEDDDDLMVEDEDDEEDEEEEEEEEVKPVPASKKRKLAQKEGNENKKPNEGSPQKKKKSPDSEPKTPLQQKENKAPLSAKKTPKTPAKIYDTVDEVKDAIKKYPGGKPRKEDKFGNWVKSAFKVKNDEWIKELWKAHKKELGL</sequence>
<dbReference type="InterPro" id="IPR004301">
    <property type="entry name" value="Nucleoplasmin"/>
</dbReference>
<dbReference type="OrthoDB" id="6075101at2759"/>
<dbReference type="RefSeq" id="XP_002122436.1">
    <property type="nucleotide sequence ID" value="XM_002122400.5"/>
</dbReference>
<dbReference type="HOGENOM" id="CLU_765729_0_0_1"/>
<dbReference type="GO" id="GO:0003723">
    <property type="term" value="F:RNA binding"/>
    <property type="evidence" value="ECO:0000318"/>
    <property type="project" value="GO_Central"/>
</dbReference>
<comment type="subcellular location">
    <subcellularLocation>
        <location evidence="1">Nucleus</location>
    </subcellularLocation>
</comment>
<reference evidence="7" key="1">
    <citation type="journal article" date="2002" name="Science">
        <title>The draft genome of Ciona intestinalis: insights into chordate and vertebrate origins.</title>
        <authorList>
            <person name="Dehal P."/>
            <person name="Satou Y."/>
            <person name="Campbell R.K."/>
            <person name="Chapman J."/>
            <person name="Degnan B."/>
            <person name="De Tomaso A."/>
            <person name="Davidson B."/>
            <person name="Di Gregorio A."/>
            <person name="Gelpke M."/>
            <person name="Goodstein D.M."/>
            <person name="Harafuji N."/>
            <person name="Hastings K.E."/>
            <person name="Ho I."/>
            <person name="Hotta K."/>
            <person name="Huang W."/>
            <person name="Kawashima T."/>
            <person name="Lemaire P."/>
            <person name="Martinez D."/>
            <person name="Meinertzhagen I.A."/>
            <person name="Necula S."/>
            <person name="Nonaka M."/>
            <person name="Putnam N."/>
            <person name="Rash S."/>
            <person name="Saiga H."/>
            <person name="Satake M."/>
            <person name="Terry A."/>
            <person name="Yamada L."/>
            <person name="Wang H.G."/>
            <person name="Awazu S."/>
            <person name="Azumi K."/>
            <person name="Boore J."/>
            <person name="Branno M."/>
            <person name="Chin-Bow S."/>
            <person name="DeSantis R."/>
            <person name="Doyle S."/>
            <person name="Francino P."/>
            <person name="Keys D.N."/>
            <person name="Haga S."/>
            <person name="Hayashi H."/>
            <person name="Hino K."/>
            <person name="Imai K.S."/>
            <person name="Inaba K."/>
            <person name="Kano S."/>
            <person name="Kobayashi K."/>
            <person name="Kobayashi M."/>
            <person name="Lee B.I."/>
            <person name="Makabe K.W."/>
            <person name="Manohar C."/>
            <person name="Matassi G."/>
            <person name="Medina M."/>
            <person name="Mochizuki Y."/>
            <person name="Mount S."/>
            <person name="Morishita T."/>
            <person name="Miura S."/>
            <person name="Nakayama A."/>
            <person name="Nishizaka S."/>
            <person name="Nomoto H."/>
            <person name="Ohta F."/>
            <person name="Oishi K."/>
            <person name="Rigoutsos I."/>
            <person name="Sano M."/>
            <person name="Sasaki A."/>
            <person name="Sasakura Y."/>
            <person name="Shoguchi E."/>
            <person name="Shin-i T."/>
            <person name="Spagnuolo A."/>
            <person name="Stainier D."/>
            <person name="Suzuki M.M."/>
            <person name="Tassy O."/>
            <person name="Takatori N."/>
            <person name="Tokuoka M."/>
            <person name="Yagi K."/>
            <person name="Yoshizaki F."/>
            <person name="Wada S."/>
            <person name="Zhang C."/>
            <person name="Hyatt P.D."/>
            <person name="Larimer F."/>
            <person name="Detter C."/>
            <person name="Doggett N."/>
            <person name="Glavina T."/>
            <person name="Hawkins T."/>
            <person name="Richardson P."/>
            <person name="Lucas S."/>
            <person name="Kohara Y."/>
            <person name="Levine M."/>
            <person name="Satoh N."/>
            <person name="Rokhsar D.S."/>
        </authorList>
    </citation>
    <scope>NUCLEOTIDE SEQUENCE [LARGE SCALE GENOMIC DNA]</scope>
</reference>
<evidence type="ECO:0000256" key="3">
    <source>
        <dbReference type="ARBA" id="ARBA00023242"/>
    </source>
</evidence>
<dbReference type="EMBL" id="EAAA01002166">
    <property type="status" value="NOT_ANNOTATED_CDS"/>
    <property type="molecule type" value="Genomic_DNA"/>
</dbReference>
<feature type="region of interest" description="Disordered" evidence="4">
    <location>
        <begin position="109"/>
        <end position="274"/>
    </location>
</feature>
<dbReference type="Gene3D" id="1.10.10.2100">
    <property type="match status" value="1"/>
</dbReference>
<dbReference type="PANTHER" id="PTHR22747:SF18">
    <property type="entry name" value="GEO09167P1-RELATED"/>
    <property type="match status" value="1"/>
</dbReference>
<dbReference type="PANTHER" id="PTHR22747">
    <property type="entry name" value="NUCLEOPLASMIN"/>
    <property type="match status" value="1"/>
</dbReference>
<reference evidence="6" key="2">
    <citation type="journal article" date="2008" name="Genome Biol.">
        <title>Improved genome assembly and evidence-based global gene model set for the chordate Ciona intestinalis: new insight into intron and operon populations.</title>
        <authorList>
            <person name="Satou Y."/>
            <person name="Mineta K."/>
            <person name="Ogasawara M."/>
            <person name="Sasakura Y."/>
            <person name="Shoguchi E."/>
            <person name="Ueno K."/>
            <person name="Yamada L."/>
            <person name="Matsumoto J."/>
            <person name="Wasserscheid J."/>
            <person name="Dewar K."/>
            <person name="Wiley G.B."/>
            <person name="Macmil S.L."/>
            <person name="Roe B.A."/>
            <person name="Zeller R.W."/>
            <person name="Hastings K.E."/>
            <person name="Lemaire P."/>
            <person name="Lindquist E."/>
            <person name="Endo T."/>
            <person name="Hotta K."/>
            <person name="Inaba K."/>
        </authorList>
    </citation>
    <scope>NUCLEOTIDE SEQUENCE [LARGE SCALE GENOMIC DNA]</scope>
    <source>
        <strain evidence="6">wild type</strain>
    </source>
</reference>
<comment type="similarity">
    <text evidence="2">Belongs to the nucleoplasmin family.</text>
</comment>